<organism evidence="2 4">
    <name type="scientific">Dracunculus medinensis</name>
    <name type="common">Guinea worm</name>
    <dbReference type="NCBI Taxonomy" id="318479"/>
    <lineage>
        <taxon>Eukaryota</taxon>
        <taxon>Metazoa</taxon>
        <taxon>Ecdysozoa</taxon>
        <taxon>Nematoda</taxon>
        <taxon>Chromadorea</taxon>
        <taxon>Rhabditida</taxon>
        <taxon>Spirurina</taxon>
        <taxon>Dracunculoidea</taxon>
        <taxon>Dracunculidae</taxon>
        <taxon>Dracunculus</taxon>
    </lineage>
</organism>
<dbReference type="EMBL" id="UYYG01000195">
    <property type="protein sequence ID" value="VDN53853.1"/>
    <property type="molecule type" value="Genomic_DNA"/>
</dbReference>
<gene>
    <name evidence="1" type="ORF">DME_LOCUS3826</name>
</gene>
<proteinExistence type="predicted"/>
<dbReference type="WBParaSite" id="DME_0001033901-mRNA-1">
    <property type="protein sequence ID" value="DME_0001033901-mRNA-1"/>
    <property type="gene ID" value="DME_0001033901"/>
</dbReference>
<evidence type="ECO:0000313" key="3">
    <source>
        <dbReference type="Proteomes" id="UP000274756"/>
    </source>
</evidence>
<dbReference type="AlphaFoldDB" id="A0A0N4UQP2"/>
<keyword evidence="3" id="KW-1185">Reference proteome</keyword>
<dbReference type="Proteomes" id="UP000038040">
    <property type="component" value="Unplaced"/>
</dbReference>
<dbReference type="Proteomes" id="UP000274756">
    <property type="component" value="Unassembled WGS sequence"/>
</dbReference>
<evidence type="ECO:0000313" key="1">
    <source>
        <dbReference type="EMBL" id="VDN53853.1"/>
    </source>
</evidence>
<accession>A0A0N4UQP2</accession>
<evidence type="ECO:0000313" key="2">
    <source>
        <dbReference type="Proteomes" id="UP000038040"/>
    </source>
</evidence>
<reference evidence="4" key="1">
    <citation type="submission" date="2017-02" db="UniProtKB">
        <authorList>
            <consortium name="WormBaseParasite"/>
        </authorList>
    </citation>
    <scope>IDENTIFICATION</scope>
</reference>
<name>A0A0N4UQP2_DRAME</name>
<reference evidence="1 3" key="2">
    <citation type="submission" date="2018-11" db="EMBL/GenBank/DDBJ databases">
        <authorList>
            <consortium name="Pathogen Informatics"/>
        </authorList>
    </citation>
    <scope>NUCLEOTIDE SEQUENCE [LARGE SCALE GENOMIC DNA]</scope>
</reference>
<sequence>MHSLHSRFALEEIQKSYQHYPFLAFMWNKAESCIPNLVFQSSWLAFPFLLHHVYFNRIDEYAKDCAPLMV</sequence>
<protein>
    <submittedName>
        <fullName evidence="4">Ovule protein</fullName>
    </submittedName>
</protein>
<evidence type="ECO:0000313" key="4">
    <source>
        <dbReference type="WBParaSite" id="DME_0001033901-mRNA-1"/>
    </source>
</evidence>